<protein>
    <submittedName>
        <fullName evidence="2">Uncharacterized protein</fullName>
    </submittedName>
</protein>
<dbReference type="RefSeq" id="WP_079415968.1">
    <property type="nucleotide sequence ID" value="NZ_MBTG01000024.1"/>
</dbReference>
<feature type="transmembrane region" description="Helical" evidence="1">
    <location>
        <begin position="6"/>
        <end position="28"/>
    </location>
</feature>
<accession>A0A1V4HEN7</accession>
<evidence type="ECO:0000256" key="1">
    <source>
        <dbReference type="SAM" id="Phobius"/>
    </source>
</evidence>
<feature type="transmembrane region" description="Helical" evidence="1">
    <location>
        <begin position="320"/>
        <end position="339"/>
    </location>
</feature>
<feature type="transmembrane region" description="Helical" evidence="1">
    <location>
        <begin position="236"/>
        <end position="257"/>
    </location>
</feature>
<organism evidence="2 3">
    <name type="scientific">Paenibacillus ferrarius</name>
    <dbReference type="NCBI Taxonomy" id="1469647"/>
    <lineage>
        <taxon>Bacteria</taxon>
        <taxon>Bacillati</taxon>
        <taxon>Bacillota</taxon>
        <taxon>Bacilli</taxon>
        <taxon>Bacillales</taxon>
        <taxon>Paenibacillaceae</taxon>
        <taxon>Paenibacillus</taxon>
    </lineage>
</organism>
<gene>
    <name evidence="2" type="ORF">BC351_32010</name>
</gene>
<feature type="transmembrane region" description="Helical" evidence="1">
    <location>
        <begin position="207"/>
        <end position="224"/>
    </location>
</feature>
<dbReference type="STRING" id="1469647.BC351_32010"/>
<dbReference type="Proteomes" id="UP000190626">
    <property type="component" value="Unassembled WGS sequence"/>
</dbReference>
<feature type="transmembrane region" description="Helical" evidence="1">
    <location>
        <begin position="87"/>
        <end position="107"/>
    </location>
</feature>
<comment type="caution">
    <text evidence="2">The sequence shown here is derived from an EMBL/GenBank/DDBJ whole genome shotgun (WGS) entry which is preliminary data.</text>
</comment>
<keyword evidence="3" id="KW-1185">Reference proteome</keyword>
<name>A0A1V4HEN7_9BACL</name>
<reference evidence="3" key="1">
    <citation type="submission" date="2016-07" db="EMBL/GenBank/DDBJ databases">
        <authorList>
            <person name="Florea S."/>
            <person name="Webb J.S."/>
            <person name="Jaromczyk J."/>
            <person name="Schardl C.L."/>
        </authorList>
    </citation>
    <scope>NUCLEOTIDE SEQUENCE [LARGE SCALE GENOMIC DNA]</scope>
    <source>
        <strain evidence="3">CY1</strain>
    </source>
</reference>
<keyword evidence="1" id="KW-0472">Membrane</keyword>
<evidence type="ECO:0000313" key="2">
    <source>
        <dbReference type="EMBL" id="OPH53106.1"/>
    </source>
</evidence>
<feature type="transmembrane region" description="Helical" evidence="1">
    <location>
        <begin position="119"/>
        <end position="139"/>
    </location>
</feature>
<feature type="transmembrane region" description="Helical" evidence="1">
    <location>
        <begin position="290"/>
        <end position="308"/>
    </location>
</feature>
<sequence>MKMKLNSNLVFNIVLFALVMLVCLYTALSRIYFSDFFPINGDFQNYNGYRRILNGQVPFRDFYFYLGLGPLYTKTVILFILGNNFTMSLAVTNFVTALFFSSSIFLISYLNITNIKRSLILTLLLILTAAGLKGEFHLFDIFNQLPFLDNIHPGNSDRMVRSFLPFIFVYIFLFFNKISKIKKKINNSFVYGIFLGAGIAWSNDYGISVLIAGTIIYCLLYFRLKFLTSFIKKKILFILGILLGCYSLVSILTLGHFTNWFNYNFLNVANYQLWYYGINPNTKLLKFSDIPINFEILCSLLIIVNYSVQIIKKSNNNHNIMLLFLYLTTFIAGFAYAFGSEKVGLFPPMYMVLYVSLLSQIINRLKFVFMEYLHVRILINSVIIIIVTSLVTNGLTSAINNLKQDRVHYVQELKGYLSAYGEELQYISNKYIKNSNADLFSTYSSALEVINSEYQPSGIDYIIHVLGDKYRKLYLESFLQNPQFVTTIREDFTQWEFWSKRENWFFYRKLLENYKPIAATSYNILWEKQKQNQFITDTKLNVTLNQISNDTVEIYVKSNDIIDNAIADISIAYTSGWNKNRFNKFDFGLQRIVSVRDGWSDNSGYYNLPKQTEDIAIPIKLSQGFGKATISSYPLGITNIEVNIKSINSVLPDVPNDLSNLVDYLQAVNLTDENWIKGVSRTQKTILFKNTVSNRSEIQSAKYLNIQSNNRQFKIKSINYPNKEWIHVLLEDDIPKEIIQYPTKLNFLK</sequence>
<dbReference type="OrthoDB" id="6740035at2"/>
<dbReference type="EMBL" id="MBTG01000024">
    <property type="protein sequence ID" value="OPH53106.1"/>
    <property type="molecule type" value="Genomic_DNA"/>
</dbReference>
<feature type="transmembrane region" description="Helical" evidence="1">
    <location>
        <begin position="185"/>
        <end position="201"/>
    </location>
</feature>
<keyword evidence="1" id="KW-0812">Transmembrane</keyword>
<feature type="transmembrane region" description="Helical" evidence="1">
    <location>
        <begin position="377"/>
        <end position="396"/>
    </location>
</feature>
<proteinExistence type="predicted"/>
<dbReference type="AlphaFoldDB" id="A0A1V4HEN7"/>
<feature type="transmembrane region" description="Helical" evidence="1">
    <location>
        <begin position="159"/>
        <end position="178"/>
    </location>
</feature>
<keyword evidence="1" id="KW-1133">Transmembrane helix</keyword>
<feature type="transmembrane region" description="Helical" evidence="1">
    <location>
        <begin position="345"/>
        <end position="365"/>
    </location>
</feature>
<evidence type="ECO:0000313" key="3">
    <source>
        <dbReference type="Proteomes" id="UP000190626"/>
    </source>
</evidence>